<organism evidence="7 8">
    <name type="scientific">Pichia membranifaciens</name>
    <dbReference type="NCBI Taxonomy" id="4926"/>
    <lineage>
        <taxon>Eukaryota</taxon>
        <taxon>Fungi</taxon>
        <taxon>Dikarya</taxon>
        <taxon>Ascomycota</taxon>
        <taxon>Saccharomycotina</taxon>
        <taxon>Pichiomycetes</taxon>
        <taxon>Pichiales</taxon>
        <taxon>Pichiaceae</taxon>
        <taxon>Pichia</taxon>
    </lineage>
</organism>
<proteinExistence type="inferred from homology"/>
<keyword evidence="3" id="KW-0235">DNA replication</keyword>
<feature type="region of interest" description="Disordered" evidence="6">
    <location>
        <begin position="288"/>
        <end position="309"/>
    </location>
</feature>
<dbReference type="Proteomes" id="UP000186136">
    <property type="component" value="Unassembled WGS sequence"/>
</dbReference>
<feature type="compositionally biased region" description="Acidic residues" evidence="6">
    <location>
        <begin position="163"/>
        <end position="184"/>
    </location>
</feature>
<reference evidence="7 8" key="1">
    <citation type="submission" date="2016-08" db="EMBL/GenBank/DDBJ databases">
        <title>Whole genome shotgun sequence of Pichia membranifaciens KS47-1.</title>
        <authorList>
            <person name="Konishi M."/>
            <person name="Ishida M."/>
            <person name="Arakawa T."/>
            <person name="Kato Y."/>
            <person name="Horiuchi J."/>
        </authorList>
    </citation>
    <scope>NUCLEOTIDE SEQUENCE [LARGE SCALE GENOMIC DNA]</scope>
    <source>
        <strain evidence="7 8">KS47-1</strain>
    </source>
</reference>
<evidence type="ECO:0000256" key="5">
    <source>
        <dbReference type="ARBA" id="ARBA00023306"/>
    </source>
</evidence>
<feature type="region of interest" description="Disordered" evidence="6">
    <location>
        <begin position="189"/>
        <end position="208"/>
    </location>
</feature>
<dbReference type="GO" id="GO:0003688">
    <property type="term" value="F:DNA replication origin binding"/>
    <property type="evidence" value="ECO:0007669"/>
    <property type="project" value="TreeGrafter"/>
</dbReference>
<dbReference type="GO" id="GO:0000727">
    <property type="term" value="P:double-strand break repair via break-induced replication"/>
    <property type="evidence" value="ECO:0007669"/>
    <property type="project" value="TreeGrafter"/>
</dbReference>
<name>A0A1Q2YKC6_9ASCO</name>
<keyword evidence="4" id="KW-0539">Nucleus</keyword>
<feature type="compositionally biased region" description="Basic residues" evidence="6">
    <location>
        <begin position="194"/>
        <end position="208"/>
    </location>
</feature>
<keyword evidence="8" id="KW-1185">Reference proteome</keyword>
<evidence type="ECO:0000313" key="7">
    <source>
        <dbReference type="EMBL" id="GAV29994.1"/>
    </source>
</evidence>
<dbReference type="EMBL" id="BDGI01000151">
    <property type="protein sequence ID" value="GAV29994.1"/>
    <property type="molecule type" value="Genomic_DNA"/>
</dbReference>
<dbReference type="GO" id="GO:0031261">
    <property type="term" value="C:DNA replication preinitiation complex"/>
    <property type="evidence" value="ECO:0007669"/>
    <property type="project" value="TreeGrafter"/>
</dbReference>
<accession>A0A1Q2YKC6</accession>
<evidence type="ECO:0000256" key="4">
    <source>
        <dbReference type="ARBA" id="ARBA00023242"/>
    </source>
</evidence>
<feature type="compositionally biased region" description="Basic residues" evidence="6">
    <location>
        <begin position="692"/>
        <end position="704"/>
    </location>
</feature>
<comment type="similarity">
    <text evidence="2">Belongs to the CDC45 family.</text>
</comment>
<feature type="compositionally biased region" description="Acidic residues" evidence="6">
    <location>
        <begin position="662"/>
        <end position="683"/>
    </location>
</feature>
<protein>
    <recommendedName>
        <fullName evidence="9">CDC45-like protein</fullName>
    </recommendedName>
</protein>
<dbReference type="PANTHER" id="PTHR10507:SF0">
    <property type="entry name" value="CELL DIVISION CONTROL PROTEIN 45 HOMOLOG"/>
    <property type="match status" value="1"/>
</dbReference>
<evidence type="ECO:0000256" key="1">
    <source>
        <dbReference type="ARBA" id="ARBA00004123"/>
    </source>
</evidence>
<dbReference type="OrthoDB" id="10258882at2759"/>
<evidence type="ECO:0000256" key="3">
    <source>
        <dbReference type="ARBA" id="ARBA00022705"/>
    </source>
</evidence>
<dbReference type="GO" id="GO:0003682">
    <property type="term" value="F:chromatin binding"/>
    <property type="evidence" value="ECO:0007669"/>
    <property type="project" value="TreeGrafter"/>
</dbReference>
<keyword evidence="5" id="KW-0131">Cell cycle</keyword>
<dbReference type="GO" id="GO:1902977">
    <property type="term" value="P:mitotic DNA replication preinitiation complex assembly"/>
    <property type="evidence" value="ECO:0007669"/>
    <property type="project" value="TreeGrafter"/>
</dbReference>
<evidence type="ECO:0008006" key="9">
    <source>
        <dbReference type="Google" id="ProtNLM"/>
    </source>
</evidence>
<feature type="region of interest" description="Disordered" evidence="6">
    <location>
        <begin position="660"/>
        <end position="710"/>
    </location>
</feature>
<feature type="region of interest" description="Disordered" evidence="6">
    <location>
        <begin position="162"/>
        <end position="184"/>
    </location>
</feature>
<feature type="compositionally biased region" description="Acidic residues" evidence="6">
    <location>
        <begin position="475"/>
        <end position="496"/>
    </location>
</feature>
<comment type="caution">
    <text evidence="7">The sequence shown here is derived from an EMBL/GenBank/DDBJ whole genome shotgun (WGS) entry which is preliminary data.</text>
</comment>
<dbReference type="AlphaFoldDB" id="A0A1Q2YKC6"/>
<evidence type="ECO:0000256" key="6">
    <source>
        <dbReference type="SAM" id="MobiDB-lite"/>
    </source>
</evidence>
<evidence type="ECO:0000313" key="8">
    <source>
        <dbReference type="Proteomes" id="UP000186136"/>
    </source>
</evidence>
<feature type="compositionally biased region" description="Basic and acidic residues" evidence="6">
    <location>
        <begin position="463"/>
        <end position="474"/>
    </location>
</feature>
<evidence type="ECO:0000256" key="2">
    <source>
        <dbReference type="ARBA" id="ARBA00010727"/>
    </source>
</evidence>
<dbReference type="InterPro" id="IPR003874">
    <property type="entry name" value="CDC45"/>
</dbReference>
<dbReference type="GO" id="GO:0006270">
    <property type="term" value="P:DNA replication initiation"/>
    <property type="evidence" value="ECO:0007669"/>
    <property type="project" value="InterPro"/>
</dbReference>
<gene>
    <name evidence="7" type="ORF">PMKS-003500</name>
</gene>
<comment type="subcellular location">
    <subcellularLocation>
        <location evidence="1">Nucleus</location>
    </subcellularLocation>
</comment>
<dbReference type="Pfam" id="PF02724">
    <property type="entry name" value="CDC45"/>
    <property type="match status" value="1"/>
</dbReference>
<dbReference type="PANTHER" id="PTHR10507">
    <property type="entry name" value="CDC45-RELATED PROTEIN"/>
    <property type="match status" value="1"/>
</dbReference>
<feature type="region of interest" description="Disordered" evidence="6">
    <location>
        <begin position="450"/>
        <end position="504"/>
    </location>
</feature>
<sequence length="767" mass="87502">MSLTHSTCRLAIFVSCFSIDAICSSKMLSEYLKKQFIVFQLIPVVGYIDMKEKFMKLDSDIMNVILIGCGATADLESFLEIDFTEYLAPDMSTEEAQRLLSMGKLDEVKLTRKIYVVDGHRPWNLDNLYGSPMICCLDDNSAAELNTEKEAFYYLINVPEGASADEAESEESEEEVEDLADDDELDLEESLDRKRNRSEHKESAKKKRKRLIDEYHEALESYYQQGSTLSVPSSHQVYDLLSTIGELSIDFLWLAVIGSRSLRDVYHRVYDMVYPGLKNEMQRLQSENDSFSMRNDQASRSNGANGSTSSSLLDFNVSKRADNTGLQSCKEYTLFLLHHWTLYDAFFYSDYVNSKCHLYSNDGRRLLKTMFARMGISLIQANQNWHYLDLDLKKKLDGLILREVGKFNLTEVIINGFRRNYGFHGSISSGDYVEAVQALLEYAMPQPYENGKSKPMLNNGRRRKDDGKEKRRDGEDGDDGYDENGEDEDDDDEGADEVGKKHDSRTKNEQFIAGFWRAYDALNSYESVIRGMEIAKFQQQFIFEKGSEIIQKGMVKTQSKFKVVILNESFTTNSSITRSNINDSTFNKSASSLKDDRVVDIKTFGNGASMFQNPLILTKLGNWILNVQADLDEGLLPLLIGAYNSDTSTYLICGLPSRTSFEDEDEEEEDSDESDAIDTEDSDGEGRGESAKRRKTKHSKRRKQSKSDKVKQQKVILNAFSVLFEKVTQEISIQARMDSFQSAIIELRKEDLTKFLDGLTRYSQYML</sequence>
<dbReference type="GO" id="GO:0003697">
    <property type="term" value="F:single-stranded DNA binding"/>
    <property type="evidence" value="ECO:0007669"/>
    <property type="project" value="TreeGrafter"/>
</dbReference>